<proteinExistence type="predicted"/>
<organism evidence="2 3">
    <name type="scientific">Dendrothele bispora (strain CBS 962.96)</name>
    <dbReference type="NCBI Taxonomy" id="1314807"/>
    <lineage>
        <taxon>Eukaryota</taxon>
        <taxon>Fungi</taxon>
        <taxon>Dikarya</taxon>
        <taxon>Basidiomycota</taxon>
        <taxon>Agaricomycotina</taxon>
        <taxon>Agaricomycetes</taxon>
        <taxon>Agaricomycetidae</taxon>
        <taxon>Agaricales</taxon>
        <taxon>Agaricales incertae sedis</taxon>
        <taxon>Dendrothele</taxon>
    </lineage>
</organism>
<feature type="coiled-coil region" evidence="1">
    <location>
        <begin position="53"/>
        <end position="97"/>
    </location>
</feature>
<evidence type="ECO:0000313" key="2">
    <source>
        <dbReference type="EMBL" id="THU85445.1"/>
    </source>
</evidence>
<protein>
    <submittedName>
        <fullName evidence="2">Uncharacterized protein</fullName>
    </submittedName>
</protein>
<gene>
    <name evidence="2" type="ORF">K435DRAFT_389457</name>
</gene>
<dbReference type="AlphaFoldDB" id="A0A4V4HD20"/>
<accession>A0A4V4HD20</accession>
<dbReference type="Gene3D" id="3.80.10.10">
    <property type="entry name" value="Ribonuclease Inhibitor"/>
    <property type="match status" value="1"/>
</dbReference>
<reference evidence="2 3" key="1">
    <citation type="journal article" date="2019" name="Nat. Ecol. Evol.">
        <title>Megaphylogeny resolves global patterns of mushroom evolution.</title>
        <authorList>
            <person name="Varga T."/>
            <person name="Krizsan K."/>
            <person name="Foldi C."/>
            <person name="Dima B."/>
            <person name="Sanchez-Garcia M."/>
            <person name="Sanchez-Ramirez S."/>
            <person name="Szollosi G.J."/>
            <person name="Szarkandi J.G."/>
            <person name="Papp V."/>
            <person name="Albert L."/>
            <person name="Andreopoulos W."/>
            <person name="Angelini C."/>
            <person name="Antonin V."/>
            <person name="Barry K.W."/>
            <person name="Bougher N.L."/>
            <person name="Buchanan P."/>
            <person name="Buyck B."/>
            <person name="Bense V."/>
            <person name="Catcheside P."/>
            <person name="Chovatia M."/>
            <person name="Cooper J."/>
            <person name="Damon W."/>
            <person name="Desjardin D."/>
            <person name="Finy P."/>
            <person name="Geml J."/>
            <person name="Haridas S."/>
            <person name="Hughes K."/>
            <person name="Justo A."/>
            <person name="Karasinski D."/>
            <person name="Kautmanova I."/>
            <person name="Kiss B."/>
            <person name="Kocsube S."/>
            <person name="Kotiranta H."/>
            <person name="LaButti K.M."/>
            <person name="Lechner B.E."/>
            <person name="Liimatainen K."/>
            <person name="Lipzen A."/>
            <person name="Lukacs Z."/>
            <person name="Mihaltcheva S."/>
            <person name="Morgado L.N."/>
            <person name="Niskanen T."/>
            <person name="Noordeloos M.E."/>
            <person name="Ohm R.A."/>
            <person name="Ortiz-Santana B."/>
            <person name="Ovrebo C."/>
            <person name="Racz N."/>
            <person name="Riley R."/>
            <person name="Savchenko A."/>
            <person name="Shiryaev A."/>
            <person name="Soop K."/>
            <person name="Spirin V."/>
            <person name="Szebenyi C."/>
            <person name="Tomsovsky M."/>
            <person name="Tulloss R.E."/>
            <person name="Uehling J."/>
            <person name="Grigoriev I.V."/>
            <person name="Vagvolgyi C."/>
            <person name="Papp T."/>
            <person name="Martin F.M."/>
            <person name="Miettinen O."/>
            <person name="Hibbett D.S."/>
            <person name="Nagy L.G."/>
        </authorList>
    </citation>
    <scope>NUCLEOTIDE SEQUENCE [LARGE SCALE GENOMIC DNA]</scope>
    <source>
        <strain evidence="2 3">CBS 962.96</strain>
    </source>
</reference>
<dbReference type="Proteomes" id="UP000297245">
    <property type="component" value="Unassembled WGS sequence"/>
</dbReference>
<keyword evidence="3" id="KW-1185">Reference proteome</keyword>
<sequence>MSLPESTSDHLLCANCHASLVPDPPVSPTDWASFRSRIDILLKSNESPTSGELKSMKTCLASAESKVKSIERQLVLLERQRAMLEKERRDLQRYRIDQEVVLNPVRRLPPEILEQIFIACVEDRIKSGWDDPLSTKGARWTIGYTCRSWRTVSLDTPQLWSNIQIILDERRAMTTPQTLLLGLHLDRSKSQPLTVGLFSSSYTTRITQNHSLLAVLAPSVKRWRHLHLAMNPAYIQLCLSHIKPFLTSLSSLTTSFTRDWDSRGDIPCDVFQDALALHEVTLRYHVSLIKLRWSNIHSLKLFFDSSPLRDILSTLRQMPSLRTLRIMYGSETAGGVDSGTGHLPVRLPSLRTLCLEPLGVPDDSQSLSIRHFLSNLIVPQLETFIDSENSVDLRNALSLFSMSKCTGALSHFSSSATMTEEQFMLFIQDYPHIRTLELRGITYLTNTAIDLLTCHPSLDSDCQLPLLENLVLVGVMSFDATIFVSMVESRIRRSLSERSVARIKMVSLQWSNDWLPVDIAAFERFEEPLFQGLDFNISCS</sequence>
<dbReference type="OrthoDB" id="3365698at2759"/>
<evidence type="ECO:0000313" key="3">
    <source>
        <dbReference type="Proteomes" id="UP000297245"/>
    </source>
</evidence>
<dbReference type="EMBL" id="ML179546">
    <property type="protein sequence ID" value="THU85445.1"/>
    <property type="molecule type" value="Genomic_DNA"/>
</dbReference>
<evidence type="ECO:0000256" key="1">
    <source>
        <dbReference type="SAM" id="Coils"/>
    </source>
</evidence>
<name>A0A4V4HD20_DENBC</name>
<dbReference type="InterPro" id="IPR032675">
    <property type="entry name" value="LRR_dom_sf"/>
</dbReference>
<keyword evidence="1" id="KW-0175">Coiled coil</keyword>